<dbReference type="Proteomes" id="UP001151760">
    <property type="component" value="Unassembled WGS sequence"/>
</dbReference>
<evidence type="ECO:0000313" key="3">
    <source>
        <dbReference type="Proteomes" id="UP001151760"/>
    </source>
</evidence>
<feature type="compositionally biased region" description="Polar residues" evidence="1">
    <location>
        <begin position="74"/>
        <end position="92"/>
    </location>
</feature>
<reference evidence="2" key="2">
    <citation type="submission" date="2022-01" db="EMBL/GenBank/DDBJ databases">
        <authorList>
            <person name="Yamashiro T."/>
            <person name="Shiraishi A."/>
            <person name="Satake H."/>
            <person name="Nakayama K."/>
        </authorList>
    </citation>
    <scope>NUCLEOTIDE SEQUENCE</scope>
</reference>
<gene>
    <name evidence="2" type="ORF">Tco_1093614</name>
</gene>
<organism evidence="2 3">
    <name type="scientific">Tanacetum coccineum</name>
    <dbReference type="NCBI Taxonomy" id="301880"/>
    <lineage>
        <taxon>Eukaryota</taxon>
        <taxon>Viridiplantae</taxon>
        <taxon>Streptophyta</taxon>
        <taxon>Embryophyta</taxon>
        <taxon>Tracheophyta</taxon>
        <taxon>Spermatophyta</taxon>
        <taxon>Magnoliopsida</taxon>
        <taxon>eudicotyledons</taxon>
        <taxon>Gunneridae</taxon>
        <taxon>Pentapetalae</taxon>
        <taxon>asterids</taxon>
        <taxon>campanulids</taxon>
        <taxon>Asterales</taxon>
        <taxon>Asteraceae</taxon>
        <taxon>Asteroideae</taxon>
        <taxon>Anthemideae</taxon>
        <taxon>Anthemidinae</taxon>
        <taxon>Tanacetum</taxon>
    </lineage>
</organism>
<comment type="caution">
    <text evidence="2">The sequence shown here is derived from an EMBL/GenBank/DDBJ whole genome shotgun (WGS) entry which is preliminary data.</text>
</comment>
<name>A0ABQ5IEE5_9ASTR</name>
<evidence type="ECO:0000313" key="2">
    <source>
        <dbReference type="EMBL" id="GJT98096.1"/>
    </source>
</evidence>
<feature type="compositionally biased region" description="Basic and acidic residues" evidence="1">
    <location>
        <begin position="60"/>
        <end position="73"/>
    </location>
</feature>
<protein>
    <submittedName>
        <fullName evidence="2">Uncharacterized protein</fullName>
    </submittedName>
</protein>
<accession>A0ABQ5IEE5</accession>
<reference evidence="2" key="1">
    <citation type="journal article" date="2022" name="Int. J. Mol. Sci.">
        <title>Draft Genome of Tanacetum Coccineum: Genomic Comparison of Closely Related Tanacetum-Family Plants.</title>
        <authorList>
            <person name="Yamashiro T."/>
            <person name="Shiraishi A."/>
            <person name="Nakayama K."/>
            <person name="Satake H."/>
        </authorList>
    </citation>
    <scope>NUCLEOTIDE SEQUENCE</scope>
</reference>
<dbReference type="EMBL" id="BQNB010020643">
    <property type="protein sequence ID" value="GJT98096.1"/>
    <property type="molecule type" value="Genomic_DNA"/>
</dbReference>
<sequence length="92" mass="10900">MFARLQEHMIMRLGHPVPNALEMLKPWKKHYFHMFTTNSWNGEVVERISKKRMKNKAKTTKPDMEWKSVEKTKSSQSPNLKKSTTTNPEVKK</sequence>
<evidence type="ECO:0000256" key="1">
    <source>
        <dbReference type="SAM" id="MobiDB-lite"/>
    </source>
</evidence>
<feature type="region of interest" description="Disordered" evidence="1">
    <location>
        <begin position="52"/>
        <end position="92"/>
    </location>
</feature>
<proteinExistence type="predicted"/>
<keyword evidence="3" id="KW-1185">Reference proteome</keyword>